<name>A0AAV7TAT5_PLEWA</name>
<proteinExistence type="predicted"/>
<organism evidence="1 2">
    <name type="scientific">Pleurodeles waltl</name>
    <name type="common">Iberian ribbed newt</name>
    <dbReference type="NCBI Taxonomy" id="8319"/>
    <lineage>
        <taxon>Eukaryota</taxon>
        <taxon>Metazoa</taxon>
        <taxon>Chordata</taxon>
        <taxon>Craniata</taxon>
        <taxon>Vertebrata</taxon>
        <taxon>Euteleostomi</taxon>
        <taxon>Amphibia</taxon>
        <taxon>Batrachia</taxon>
        <taxon>Caudata</taxon>
        <taxon>Salamandroidea</taxon>
        <taxon>Salamandridae</taxon>
        <taxon>Pleurodelinae</taxon>
        <taxon>Pleurodeles</taxon>
    </lineage>
</organism>
<protein>
    <submittedName>
        <fullName evidence="1">Uncharacterized protein</fullName>
    </submittedName>
</protein>
<dbReference type="AlphaFoldDB" id="A0AAV7TAT5"/>
<evidence type="ECO:0000313" key="1">
    <source>
        <dbReference type="EMBL" id="KAJ1173722.1"/>
    </source>
</evidence>
<dbReference type="Proteomes" id="UP001066276">
    <property type="component" value="Chromosome 4_1"/>
</dbReference>
<reference evidence="1" key="1">
    <citation type="journal article" date="2022" name="bioRxiv">
        <title>Sequencing and chromosome-scale assembly of the giantPleurodeles waltlgenome.</title>
        <authorList>
            <person name="Brown T."/>
            <person name="Elewa A."/>
            <person name="Iarovenko S."/>
            <person name="Subramanian E."/>
            <person name="Araus A.J."/>
            <person name="Petzold A."/>
            <person name="Susuki M."/>
            <person name="Suzuki K.-i.T."/>
            <person name="Hayashi T."/>
            <person name="Toyoda A."/>
            <person name="Oliveira C."/>
            <person name="Osipova E."/>
            <person name="Leigh N.D."/>
            <person name="Simon A."/>
            <person name="Yun M.H."/>
        </authorList>
    </citation>
    <scope>NUCLEOTIDE SEQUENCE</scope>
    <source>
        <strain evidence="1">20211129_DDA</strain>
        <tissue evidence="1">Liver</tissue>
    </source>
</reference>
<dbReference type="EMBL" id="JANPWB010000007">
    <property type="protein sequence ID" value="KAJ1173722.1"/>
    <property type="molecule type" value="Genomic_DNA"/>
</dbReference>
<comment type="caution">
    <text evidence="1">The sequence shown here is derived from an EMBL/GenBank/DDBJ whole genome shotgun (WGS) entry which is preliminary data.</text>
</comment>
<gene>
    <name evidence="1" type="ORF">NDU88_005548</name>
</gene>
<accession>A0AAV7TAT5</accession>
<evidence type="ECO:0000313" key="2">
    <source>
        <dbReference type="Proteomes" id="UP001066276"/>
    </source>
</evidence>
<sequence length="84" mass="9490">MTSGCLQQHSEIGLPFKHGRYSAVIGVRASRIGTSTPNHRKFRIPRTWAMDTKGFSAIHLNRIYDFGRMKFFGEAAGHSRSHNT</sequence>
<keyword evidence="2" id="KW-1185">Reference proteome</keyword>